<comment type="caution">
    <text evidence="1">The sequence shown here is derived from an EMBL/GenBank/DDBJ whole genome shotgun (WGS) entry which is preliminary data.</text>
</comment>
<accession>A0AAW2WGU3</accession>
<organism evidence="1">
    <name type="scientific">Sesamum latifolium</name>
    <dbReference type="NCBI Taxonomy" id="2727402"/>
    <lineage>
        <taxon>Eukaryota</taxon>
        <taxon>Viridiplantae</taxon>
        <taxon>Streptophyta</taxon>
        <taxon>Embryophyta</taxon>
        <taxon>Tracheophyta</taxon>
        <taxon>Spermatophyta</taxon>
        <taxon>Magnoliopsida</taxon>
        <taxon>eudicotyledons</taxon>
        <taxon>Gunneridae</taxon>
        <taxon>Pentapetalae</taxon>
        <taxon>asterids</taxon>
        <taxon>lamiids</taxon>
        <taxon>Lamiales</taxon>
        <taxon>Pedaliaceae</taxon>
        <taxon>Sesamum</taxon>
    </lineage>
</organism>
<reference evidence="1" key="1">
    <citation type="submission" date="2020-06" db="EMBL/GenBank/DDBJ databases">
        <authorList>
            <person name="Li T."/>
            <person name="Hu X."/>
            <person name="Zhang T."/>
            <person name="Song X."/>
            <person name="Zhang H."/>
            <person name="Dai N."/>
            <person name="Sheng W."/>
            <person name="Hou X."/>
            <person name="Wei L."/>
        </authorList>
    </citation>
    <scope>NUCLEOTIDE SEQUENCE</scope>
    <source>
        <strain evidence="1">KEN1</strain>
        <tissue evidence="1">Leaf</tissue>
    </source>
</reference>
<dbReference type="PANTHER" id="PTHR34222">
    <property type="entry name" value="GAG_PRE-INTEGRS DOMAIN-CONTAINING PROTEIN"/>
    <property type="match status" value="1"/>
</dbReference>
<evidence type="ECO:0000313" key="1">
    <source>
        <dbReference type="EMBL" id="KAL0440309.1"/>
    </source>
</evidence>
<proteinExistence type="predicted"/>
<dbReference type="EMBL" id="JACGWN010000008">
    <property type="protein sequence ID" value="KAL0440309.1"/>
    <property type="molecule type" value="Genomic_DNA"/>
</dbReference>
<dbReference type="PANTHER" id="PTHR34222:SF33">
    <property type="entry name" value="RETROTRANSPOSON GAG DOMAIN-CONTAINING PROTEIN"/>
    <property type="match status" value="1"/>
</dbReference>
<reference evidence="1" key="2">
    <citation type="journal article" date="2024" name="Plant">
        <title>Genomic evolution and insights into agronomic trait innovations of Sesamum species.</title>
        <authorList>
            <person name="Miao H."/>
            <person name="Wang L."/>
            <person name="Qu L."/>
            <person name="Liu H."/>
            <person name="Sun Y."/>
            <person name="Le M."/>
            <person name="Wang Q."/>
            <person name="Wei S."/>
            <person name="Zheng Y."/>
            <person name="Lin W."/>
            <person name="Duan Y."/>
            <person name="Cao H."/>
            <person name="Xiong S."/>
            <person name="Wang X."/>
            <person name="Wei L."/>
            <person name="Li C."/>
            <person name="Ma Q."/>
            <person name="Ju M."/>
            <person name="Zhao R."/>
            <person name="Li G."/>
            <person name="Mu C."/>
            <person name="Tian Q."/>
            <person name="Mei H."/>
            <person name="Zhang T."/>
            <person name="Gao T."/>
            <person name="Zhang H."/>
        </authorList>
    </citation>
    <scope>NUCLEOTIDE SEQUENCE</scope>
    <source>
        <strain evidence="1">KEN1</strain>
    </source>
</reference>
<name>A0AAW2WGU3_9LAMI</name>
<protein>
    <submittedName>
        <fullName evidence="1">Uncharacterized protein</fullName>
    </submittedName>
</protein>
<sequence length="114" mass="13383">MEINSLSQRYMTMAAYYTKLKSFCNELENYRKTYTCAPKNWPVTKGLADEPEEKCLYQFLLDLSDIYNNVRSSILNDDPLPMFKKAYAIMAREEQPMILQKIEMVETTTICGKR</sequence>
<gene>
    <name evidence="1" type="ORF">Slati_2513900</name>
</gene>
<dbReference type="AlphaFoldDB" id="A0AAW2WGU3"/>